<dbReference type="Proteomes" id="UP000664771">
    <property type="component" value="Unassembled WGS sequence"/>
</dbReference>
<protein>
    <submittedName>
        <fullName evidence="1">Plasmid protein</fullName>
    </submittedName>
</protein>
<name>A0ABS3LWL5_9PROT</name>
<reference evidence="1 2" key="1">
    <citation type="submission" date="2021-03" db="EMBL/GenBank/DDBJ databases">
        <title>The complete genome sequence of Acetobacter sacchari TBRC 11175.</title>
        <authorList>
            <person name="Charoenyingcharoen P."/>
            <person name="Yukphan P."/>
        </authorList>
    </citation>
    <scope>NUCLEOTIDE SEQUENCE [LARGE SCALE GENOMIC DNA]</scope>
    <source>
        <strain evidence="1 2">TBRC 11175</strain>
    </source>
</reference>
<proteinExistence type="predicted"/>
<gene>
    <name evidence="1" type="ORF">J2D73_10980</name>
</gene>
<evidence type="ECO:0000313" key="1">
    <source>
        <dbReference type="EMBL" id="MBO1360311.1"/>
    </source>
</evidence>
<dbReference type="EMBL" id="JAFVMF010000010">
    <property type="protein sequence ID" value="MBO1360311.1"/>
    <property type="molecule type" value="Genomic_DNA"/>
</dbReference>
<keyword evidence="2" id="KW-1185">Reference proteome</keyword>
<sequence>MQTLFNTLLEEARSAASQGNGCSYELYVQKFTSEIDRRAAKLAPEEAAQLVAMATSQGDYVAPCDQVRFPGCCSHGIEWGCCPAGCDDDDGSWCDDARHDDIIALEAQFQKELAAEEERERLELIAARDARVLDRIHSFRQRTA</sequence>
<accession>A0ABS3LWL5</accession>
<comment type="caution">
    <text evidence="1">The sequence shown here is derived from an EMBL/GenBank/DDBJ whole genome shotgun (WGS) entry which is preliminary data.</text>
</comment>
<evidence type="ECO:0000313" key="2">
    <source>
        <dbReference type="Proteomes" id="UP000664771"/>
    </source>
</evidence>
<organism evidence="1 2">
    <name type="scientific">Acetobacter sacchari</name>
    <dbReference type="NCBI Taxonomy" id="2661687"/>
    <lineage>
        <taxon>Bacteria</taxon>
        <taxon>Pseudomonadati</taxon>
        <taxon>Pseudomonadota</taxon>
        <taxon>Alphaproteobacteria</taxon>
        <taxon>Acetobacterales</taxon>
        <taxon>Acetobacteraceae</taxon>
        <taxon>Acetobacter</taxon>
    </lineage>
</organism>